<dbReference type="PANTHER" id="PTHR13778">
    <property type="entry name" value="GLYCOSYLTRANSFERASE 8 DOMAIN-CONTAINING PROTEIN"/>
    <property type="match status" value="1"/>
</dbReference>
<feature type="region of interest" description="Disordered" evidence="4">
    <location>
        <begin position="1"/>
        <end position="44"/>
    </location>
</feature>
<dbReference type="AlphaFoldDB" id="A0A061GC66"/>
<evidence type="ECO:0000313" key="6">
    <source>
        <dbReference type="EMBL" id="EOY27480.1"/>
    </source>
</evidence>
<keyword evidence="5" id="KW-0472">Membrane</keyword>
<protein>
    <submittedName>
        <fullName evidence="6">Galacturonosyltransferase-like 4, putative</fullName>
    </submittedName>
</protein>
<keyword evidence="7" id="KW-1185">Reference proteome</keyword>
<dbReference type="InParanoid" id="A0A061GC66"/>
<dbReference type="GO" id="GO:0005794">
    <property type="term" value="C:Golgi apparatus"/>
    <property type="evidence" value="ECO:0000318"/>
    <property type="project" value="GO_Central"/>
</dbReference>
<feature type="compositionally biased region" description="Pro residues" evidence="4">
    <location>
        <begin position="35"/>
        <end position="44"/>
    </location>
</feature>
<feature type="compositionally biased region" description="Low complexity" evidence="4">
    <location>
        <begin position="9"/>
        <end position="20"/>
    </location>
</feature>
<name>A0A061GC66_THECC</name>
<dbReference type="Gramene" id="EOY27480">
    <property type="protein sequence ID" value="EOY27480"/>
    <property type="gene ID" value="TCM_029319"/>
</dbReference>
<evidence type="ECO:0000313" key="7">
    <source>
        <dbReference type="Proteomes" id="UP000026915"/>
    </source>
</evidence>
<keyword evidence="3" id="KW-0808">Transferase</keyword>
<keyword evidence="5" id="KW-0812">Transmembrane</keyword>
<dbReference type="HOGENOM" id="CLU_850964_0_0_1"/>
<keyword evidence="5" id="KW-1133">Transmembrane helix</keyword>
<dbReference type="InterPro" id="IPR050748">
    <property type="entry name" value="Glycosyltrans_8_dom-fam"/>
</dbReference>
<feature type="transmembrane region" description="Helical" evidence="5">
    <location>
        <begin position="52"/>
        <end position="70"/>
    </location>
</feature>
<accession>A0A061GC66</accession>
<comment type="pathway">
    <text evidence="1">Glycan metabolism; pectin biosynthesis.</text>
</comment>
<sequence>MQKVGQKKSMSSSYMPWRSSATNRRQTQPTDNPRNPGPIFPDLGPAPSPKPIIRLLAFGLIIFLGLLQFLPASHFRHPSDPLRNWVPLNPHSSPSSTSKSEGSYEEDGMVHVVSWMECLDLKVLAVLANSTLSSSRYPDLVHFHFFTPEGNKDKVSFYKLKVLFPHSNLELHGQEEVKEIIRIATSEAEYARFNFEEIVPFIIPSVHQSLRKFIYASPDLILKGRVEELTGIDLSTHAIAAAAEDCSKRLNSYVNSDVLDAIQRSASKPWLSVTPYVKDACMPDLSLLVIDARKLQEFLEAVLWWSKVLNWSDRSSKRNPAIALALYNRYLKLSNSWLVKEPASLEITEKSMVIHYDGPKVVCSEFRNDTIPESSHGNLWMKYLPSMSNQILVS</sequence>
<dbReference type="PANTHER" id="PTHR13778:SF47">
    <property type="entry name" value="LIPOPOLYSACCHARIDE 1,3-GALACTOSYLTRANSFERASE"/>
    <property type="match status" value="1"/>
</dbReference>
<evidence type="ECO:0000256" key="1">
    <source>
        <dbReference type="ARBA" id="ARBA00004877"/>
    </source>
</evidence>
<feature type="compositionally biased region" description="Polar residues" evidence="4">
    <location>
        <begin position="21"/>
        <end position="33"/>
    </location>
</feature>
<keyword evidence="2" id="KW-0328">Glycosyltransferase</keyword>
<organism evidence="6 7">
    <name type="scientific">Theobroma cacao</name>
    <name type="common">Cacao</name>
    <name type="synonym">Cocoa</name>
    <dbReference type="NCBI Taxonomy" id="3641"/>
    <lineage>
        <taxon>Eukaryota</taxon>
        <taxon>Viridiplantae</taxon>
        <taxon>Streptophyta</taxon>
        <taxon>Embryophyta</taxon>
        <taxon>Tracheophyta</taxon>
        <taxon>Spermatophyta</taxon>
        <taxon>Magnoliopsida</taxon>
        <taxon>eudicotyledons</taxon>
        <taxon>Gunneridae</taxon>
        <taxon>Pentapetalae</taxon>
        <taxon>rosids</taxon>
        <taxon>malvids</taxon>
        <taxon>Malvales</taxon>
        <taxon>Malvaceae</taxon>
        <taxon>Byttnerioideae</taxon>
        <taxon>Theobroma</taxon>
    </lineage>
</organism>
<dbReference type="InterPro" id="IPR029044">
    <property type="entry name" value="Nucleotide-diphossugar_trans"/>
</dbReference>
<dbReference type="SUPFAM" id="SSF53448">
    <property type="entry name" value="Nucleotide-diphospho-sugar transferases"/>
    <property type="match status" value="1"/>
</dbReference>
<dbReference type="OMA" id="RNWIPFD"/>
<evidence type="ECO:0000256" key="3">
    <source>
        <dbReference type="ARBA" id="ARBA00022679"/>
    </source>
</evidence>
<evidence type="ECO:0000256" key="5">
    <source>
        <dbReference type="SAM" id="Phobius"/>
    </source>
</evidence>
<dbReference type="Gene3D" id="3.90.550.10">
    <property type="entry name" value="Spore Coat Polysaccharide Biosynthesis Protein SpsA, Chain A"/>
    <property type="match status" value="1"/>
</dbReference>
<dbReference type="GO" id="GO:0016757">
    <property type="term" value="F:glycosyltransferase activity"/>
    <property type="evidence" value="ECO:0007669"/>
    <property type="project" value="UniProtKB-KW"/>
</dbReference>
<dbReference type="eggNOG" id="ENOG502QSM6">
    <property type="taxonomic scope" value="Eukaryota"/>
</dbReference>
<dbReference type="Proteomes" id="UP000026915">
    <property type="component" value="Chromosome 6"/>
</dbReference>
<dbReference type="EMBL" id="CM001884">
    <property type="protein sequence ID" value="EOY27480.1"/>
    <property type="molecule type" value="Genomic_DNA"/>
</dbReference>
<proteinExistence type="predicted"/>
<evidence type="ECO:0000256" key="4">
    <source>
        <dbReference type="SAM" id="MobiDB-lite"/>
    </source>
</evidence>
<evidence type="ECO:0000256" key="2">
    <source>
        <dbReference type="ARBA" id="ARBA00022676"/>
    </source>
</evidence>
<reference evidence="6 7" key="1">
    <citation type="journal article" date="2013" name="Genome Biol.">
        <title>The genome sequence of the most widely cultivated cacao type and its use to identify candidate genes regulating pod color.</title>
        <authorList>
            <person name="Motamayor J.C."/>
            <person name="Mockaitis K."/>
            <person name="Schmutz J."/>
            <person name="Haiminen N."/>
            <person name="Iii D.L."/>
            <person name="Cornejo O."/>
            <person name="Findley S.D."/>
            <person name="Zheng P."/>
            <person name="Utro F."/>
            <person name="Royaert S."/>
            <person name="Saski C."/>
            <person name="Jenkins J."/>
            <person name="Podicheti R."/>
            <person name="Zhao M."/>
            <person name="Scheffler B.E."/>
            <person name="Stack J.C."/>
            <person name="Feltus F.A."/>
            <person name="Mustiga G.M."/>
            <person name="Amores F."/>
            <person name="Phillips W."/>
            <person name="Marelli J.P."/>
            <person name="May G.D."/>
            <person name="Shapiro H."/>
            <person name="Ma J."/>
            <person name="Bustamante C.D."/>
            <person name="Schnell R.J."/>
            <person name="Main D."/>
            <person name="Gilbert D."/>
            <person name="Parida L."/>
            <person name="Kuhn D.N."/>
        </authorList>
    </citation>
    <scope>NUCLEOTIDE SEQUENCE [LARGE SCALE GENOMIC DNA]</scope>
    <source>
        <strain evidence="7">cv. Matina 1-6</strain>
    </source>
</reference>
<gene>
    <name evidence="6" type="ORF">TCM_029319</name>
</gene>